<name>X1KWN9_9ZZZZ</name>
<evidence type="ECO:0000313" key="1">
    <source>
        <dbReference type="EMBL" id="GAH86403.1"/>
    </source>
</evidence>
<reference evidence="1" key="1">
    <citation type="journal article" date="2014" name="Front. Microbiol.">
        <title>High frequency of phylogenetically diverse reductive dehalogenase-homologous genes in deep subseafloor sedimentary metagenomes.</title>
        <authorList>
            <person name="Kawai M."/>
            <person name="Futagami T."/>
            <person name="Toyoda A."/>
            <person name="Takaki Y."/>
            <person name="Nishi S."/>
            <person name="Hori S."/>
            <person name="Arai W."/>
            <person name="Tsubouchi T."/>
            <person name="Morono Y."/>
            <person name="Uchiyama I."/>
            <person name="Ito T."/>
            <person name="Fujiyama A."/>
            <person name="Inagaki F."/>
            <person name="Takami H."/>
        </authorList>
    </citation>
    <scope>NUCLEOTIDE SEQUENCE</scope>
    <source>
        <strain evidence="1">Expedition CK06-06</strain>
    </source>
</reference>
<feature type="non-terminal residue" evidence="1">
    <location>
        <position position="32"/>
    </location>
</feature>
<sequence length="32" mass="3685">MDIHGQKAVKKKQKTLIGGTHETHIFVQQNLR</sequence>
<proteinExistence type="predicted"/>
<gene>
    <name evidence="1" type="ORF">S03H2_56230</name>
</gene>
<comment type="caution">
    <text evidence="1">The sequence shown here is derived from an EMBL/GenBank/DDBJ whole genome shotgun (WGS) entry which is preliminary data.</text>
</comment>
<organism evidence="1">
    <name type="scientific">marine sediment metagenome</name>
    <dbReference type="NCBI Taxonomy" id="412755"/>
    <lineage>
        <taxon>unclassified sequences</taxon>
        <taxon>metagenomes</taxon>
        <taxon>ecological metagenomes</taxon>
    </lineage>
</organism>
<dbReference type="EMBL" id="BARU01035958">
    <property type="protein sequence ID" value="GAH86403.1"/>
    <property type="molecule type" value="Genomic_DNA"/>
</dbReference>
<dbReference type="AlphaFoldDB" id="X1KWN9"/>
<accession>X1KWN9</accession>
<protein>
    <submittedName>
        <fullName evidence="1">Uncharacterized protein</fullName>
    </submittedName>
</protein>